<dbReference type="SUPFAM" id="SSF69255">
    <property type="entry name" value="gp5 N-terminal domain-like"/>
    <property type="match status" value="1"/>
</dbReference>
<proteinExistence type="predicted"/>
<sequence>MTTDNRYPGLYRATVAINVDPEFRGRLMLSIPDVLSFMPSTWAEPCTALAGPTGPPMGVYMVPPIGAGVWVMFEQGDVNRPVWIGCRFDVAANVPTLALAGNPADPNICIQSLLQHMVMISDMPPSPVTGGIILKSTTGAMIVVNDSGIYISNGKGAMMTMIGPTIDFNVGALTIT</sequence>
<dbReference type="EMBL" id="BAAAEW010000042">
    <property type="protein sequence ID" value="GAA0764108.1"/>
    <property type="molecule type" value="Genomic_DNA"/>
</dbReference>
<evidence type="ECO:0000259" key="1">
    <source>
        <dbReference type="Pfam" id="PF04717"/>
    </source>
</evidence>
<dbReference type="InterPro" id="IPR037026">
    <property type="entry name" value="Vgr_OB-fold_dom_sf"/>
</dbReference>
<comment type="caution">
    <text evidence="2">The sequence shown here is derived from an EMBL/GenBank/DDBJ whole genome shotgun (WGS) entry which is preliminary data.</text>
</comment>
<dbReference type="Pfam" id="PF04717">
    <property type="entry name" value="Phage_base_V"/>
    <property type="match status" value="1"/>
</dbReference>
<evidence type="ECO:0000313" key="2">
    <source>
        <dbReference type="EMBL" id="GAA0764108.1"/>
    </source>
</evidence>
<dbReference type="Proteomes" id="UP001500279">
    <property type="component" value="Unassembled WGS sequence"/>
</dbReference>
<accession>A0ABP3VMG0</accession>
<keyword evidence="3" id="KW-1185">Reference proteome</keyword>
<feature type="domain" description="Gp5/Type VI secretion system Vgr protein OB-fold" evidence="1">
    <location>
        <begin position="11"/>
        <end position="87"/>
    </location>
</feature>
<reference evidence="3" key="1">
    <citation type="journal article" date="2019" name="Int. J. Syst. Evol. Microbiol.">
        <title>The Global Catalogue of Microorganisms (GCM) 10K type strain sequencing project: providing services to taxonomists for standard genome sequencing and annotation.</title>
        <authorList>
            <consortium name="The Broad Institute Genomics Platform"/>
            <consortium name="The Broad Institute Genome Sequencing Center for Infectious Disease"/>
            <person name="Wu L."/>
            <person name="Ma J."/>
        </authorList>
    </citation>
    <scope>NUCLEOTIDE SEQUENCE [LARGE SCALE GENOMIC DNA]</scope>
    <source>
        <strain evidence="3">JCM 15503</strain>
    </source>
</reference>
<dbReference type="RefSeq" id="WP_141289245.1">
    <property type="nucleotide sequence ID" value="NZ_BAAAEW010000042.1"/>
</dbReference>
<evidence type="ECO:0000313" key="3">
    <source>
        <dbReference type="Proteomes" id="UP001500279"/>
    </source>
</evidence>
<gene>
    <name evidence="2" type="ORF">GCM10009107_49820</name>
</gene>
<protein>
    <recommendedName>
        <fullName evidence="1">Gp5/Type VI secretion system Vgr protein OB-fold domain-containing protein</fullName>
    </recommendedName>
</protein>
<dbReference type="InterPro" id="IPR006531">
    <property type="entry name" value="Gp5/Vgr_OB"/>
</dbReference>
<dbReference type="Gene3D" id="2.40.50.230">
    <property type="entry name" value="Gp5 N-terminal domain"/>
    <property type="match status" value="1"/>
</dbReference>
<name>A0ABP3VMG0_9BURK</name>
<organism evidence="2 3">
    <name type="scientific">Ideonella azotifigens</name>
    <dbReference type="NCBI Taxonomy" id="513160"/>
    <lineage>
        <taxon>Bacteria</taxon>
        <taxon>Pseudomonadati</taxon>
        <taxon>Pseudomonadota</taxon>
        <taxon>Betaproteobacteria</taxon>
        <taxon>Burkholderiales</taxon>
        <taxon>Sphaerotilaceae</taxon>
        <taxon>Ideonella</taxon>
    </lineage>
</organism>